<evidence type="ECO:0000313" key="3">
    <source>
        <dbReference type="Proteomes" id="UP000242497"/>
    </source>
</evidence>
<name>A0A1M6RUI0_9FIRM</name>
<evidence type="ECO:0000313" key="2">
    <source>
        <dbReference type="EMBL" id="SHK36040.1"/>
    </source>
</evidence>
<protein>
    <submittedName>
        <fullName evidence="2">Uncharacterized protein</fullName>
    </submittedName>
</protein>
<reference evidence="3" key="1">
    <citation type="submission" date="2016-11" db="EMBL/GenBank/DDBJ databases">
        <authorList>
            <person name="Varghese N."/>
            <person name="Submissions S."/>
        </authorList>
    </citation>
    <scope>NUCLEOTIDE SEQUENCE [LARGE SCALE GENOMIC DNA]</scope>
    <source>
        <strain evidence="3">DSM 15518</strain>
    </source>
</reference>
<keyword evidence="1" id="KW-0472">Membrane</keyword>
<dbReference type="Proteomes" id="UP000242497">
    <property type="component" value="Unassembled WGS sequence"/>
</dbReference>
<organism evidence="2 3">
    <name type="scientific">Tepidibacter formicigenes DSM 15518</name>
    <dbReference type="NCBI Taxonomy" id="1123349"/>
    <lineage>
        <taxon>Bacteria</taxon>
        <taxon>Bacillati</taxon>
        <taxon>Bacillota</taxon>
        <taxon>Clostridia</taxon>
        <taxon>Peptostreptococcales</taxon>
        <taxon>Peptostreptococcaceae</taxon>
        <taxon>Tepidibacter</taxon>
    </lineage>
</organism>
<gene>
    <name evidence="2" type="ORF">SAMN02744037_02182</name>
</gene>
<feature type="transmembrane region" description="Helical" evidence="1">
    <location>
        <begin position="6"/>
        <end position="28"/>
    </location>
</feature>
<dbReference type="STRING" id="1123349.SAMN02744037_02182"/>
<dbReference type="EMBL" id="FRAE01000062">
    <property type="protein sequence ID" value="SHK36040.1"/>
    <property type="molecule type" value="Genomic_DNA"/>
</dbReference>
<keyword evidence="1" id="KW-1133">Transmembrane helix</keyword>
<evidence type="ECO:0000256" key="1">
    <source>
        <dbReference type="SAM" id="Phobius"/>
    </source>
</evidence>
<proteinExistence type="predicted"/>
<dbReference type="AlphaFoldDB" id="A0A1M6RUI0"/>
<keyword evidence="1" id="KW-0812">Transmembrane</keyword>
<keyword evidence="3" id="KW-1185">Reference proteome</keyword>
<sequence>MLINWIALICIVALVSQVMFFFYMNALSDLKPKKSVRRAKTITKRARKAEYSSQTNYINKIAK</sequence>
<accession>A0A1M6RUI0</accession>